<keyword evidence="1" id="KW-0677">Repeat</keyword>
<evidence type="ECO:0000313" key="4">
    <source>
        <dbReference type="Proteomes" id="UP000799770"/>
    </source>
</evidence>
<dbReference type="InterPro" id="IPR051165">
    <property type="entry name" value="Multifunctional_ANK_Repeat"/>
</dbReference>
<protein>
    <recommendedName>
        <fullName evidence="5">Ankyrin repeat-containing domain protein</fullName>
    </recommendedName>
</protein>
<dbReference type="EMBL" id="ML977316">
    <property type="protein sequence ID" value="KAF2119056.1"/>
    <property type="molecule type" value="Genomic_DNA"/>
</dbReference>
<name>A0A6A5ZIU2_9PLEO</name>
<dbReference type="OrthoDB" id="3794167at2759"/>
<sequence>MESDNQLSPTLSKDTILSTERATKFLPKAELHPPHKVQCLSKLPTTDFECSLSVHADTASTLLAQHRIADPKYRQPDHQKRDFFRGSERKKAVRDEANWVFTKHEVAVVFGELLSKELLAAPGVAQALLSRASVPSLQELWLHSHDRKLDKRMKSRFRSSKTPEVPDIPWLDSVTRRDNVEYVRLMCQAGLDQKTLNRAFGFALEQRLLDIMETLLSFGAVATPSHDKIRELLRSDDIDLARLLLSAPPAAMSVEAWRFCLDESVADKQGPSPSIVLLCVSNRPNIICGPLLLHALAAQNFQSSTALLAYANKESELSKVAQQACELASKIQDADCRYDFFTLLADSELVADSSAAREELMTDAKIRHFPLLRLLVAAGVALDLAPHDAVTHTVSNMDLEVLELFNGGKFHTPASVTLDSVPPAASEPLMLQLIDILAPRGLYGKPMDAFLVRAAQEQYAELAERLVGLGASIEYEEALAVQVAIANENFSMLDILLKGPCSAEILSAALTPAITLRSRMNRHQVLETLLAKGVLQEQLGISLQQLVVEDDDIDSKLVQLLLQHGAPIDGIGDEKSNAVLQTARRGDVVVLAMLCWAEPRMDTLSKAVPVAYDSRHTCGNDIAWESIKVLLEKGAAGKPIHETLLSATGEAGQLEIVRLLTDHGADANFSNGAAFRVALESTNNAVLEIFCQKCPPSKATIEAVLYTAIDPNYYSLQTLQRLLDSAPSAGAALDAAWNASRLQDNLNLNEIVECFLQHGLDVNLRDGAVLWFAVHQTDTSLLRLLIPWGPNLTSITAAFHEATRLEQRELQVISMSLLLETAQSDEIGQSEALLKQTQIAFTGDMTGLKLLLRHRAAIDFDRGAAVRAAASAGNIKVLDLLLSHTPALSTLHLACLAAAGSTKLDDGRRRPVFDSLLDARDRELTEAEHMTQLLADSVTTLPDHTQLPVMLIMRGAKVQFETLRTALRTSSRGLFKALTANQDRSTILEAFREACVMPMPSERKYWINESLLRRGIPRDEVSMSLVQALQEDVLGDLALPKLLLEHGASVSYRNCSAFVVALFANSLVALKLLSQYLRDDDTACVAFDLARNAVTLSPDVRASIYASLLQWNISTPAVYAAFVSHLEGDHTDIAVVQLLLAKGADPNQEAGRCFVIAAKNGQELIFRELSKGAELSLMLRALIRHFQLEWEIVLWFNMCLEEQHHLTTIEDQDLLYLCMARFPSGSGLLRILLDRGVSPAAPIEVPLATGWEPEWCTPLIWALRVEPKVNNDVILTLLDRGGHEALPTYSTPTSKVTAAFACLFDASRAPILRALLHLDRASILESFTPVATFIRFLDSSQSDGLPAELDPRSASMMLGNFDAYRALELDETVDEGDLHLAAFVALPKFVEWFLNFNDANSKVRGEFDQMIPLAIACTARPVSWCRIADQEADFSTRRKQCIELLVPRTNAGWRYRDKTVLHIALENGLEVTSIVLQALNMKVDPERNEKYLHQSKDGVQYSPDQYVLQRMPDVSVKEKAALVLCLRHNGIESRYFRRVKPGEGEQPEGYHGLPPGLAAEWETYANPVASQSTSTLAPSASYSNR</sequence>
<dbReference type="PANTHER" id="PTHR24123:SF33">
    <property type="entry name" value="PROTEIN HOS4"/>
    <property type="match status" value="1"/>
</dbReference>
<dbReference type="Gene3D" id="1.25.40.20">
    <property type="entry name" value="Ankyrin repeat-containing domain"/>
    <property type="match status" value="3"/>
</dbReference>
<organism evidence="3 4">
    <name type="scientific">Lophiotrema nucula</name>
    <dbReference type="NCBI Taxonomy" id="690887"/>
    <lineage>
        <taxon>Eukaryota</taxon>
        <taxon>Fungi</taxon>
        <taxon>Dikarya</taxon>
        <taxon>Ascomycota</taxon>
        <taxon>Pezizomycotina</taxon>
        <taxon>Dothideomycetes</taxon>
        <taxon>Pleosporomycetidae</taxon>
        <taxon>Pleosporales</taxon>
        <taxon>Lophiotremataceae</taxon>
        <taxon>Lophiotrema</taxon>
    </lineage>
</organism>
<dbReference type="Proteomes" id="UP000799770">
    <property type="component" value="Unassembled WGS sequence"/>
</dbReference>
<keyword evidence="4" id="KW-1185">Reference proteome</keyword>
<dbReference type="SUPFAM" id="SSF48403">
    <property type="entry name" value="Ankyrin repeat"/>
    <property type="match status" value="3"/>
</dbReference>
<dbReference type="SMART" id="SM00248">
    <property type="entry name" value="ANK"/>
    <property type="match status" value="8"/>
</dbReference>
<proteinExistence type="predicted"/>
<keyword evidence="2" id="KW-0040">ANK repeat</keyword>
<evidence type="ECO:0000313" key="3">
    <source>
        <dbReference type="EMBL" id="KAF2119056.1"/>
    </source>
</evidence>
<reference evidence="3" key="1">
    <citation type="journal article" date="2020" name="Stud. Mycol.">
        <title>101 Dothideomycetes genomes: a test case for predicting lifestyles and emergence of pathogens.</title>
        <authorList>
            <person name="Haridas S."/>
            <person name="Albert R."/>
            <person name="Binder M."/>
            <person name="Bloem J."/>
            <person name="Labutti K."/>
            <person name="Salamov A."/>
            <person name="Andreopoulos B."/>
            <person name="Baker S."/>
            <person name="Barry K."/>
            <person name="Bills G."/>
            <person name="Bluhm B."/>
            <person name="Cannon C."/>
            <person name="Castanera R."/>
            <person name="Culley D."/>
            <person name="Daum C."/>
            <person name="Ezra D."/>
            <person name="Gonzalez J."/>
            <person name="Henrissat B."/>
            <person name="Kuo A."/>
            <person name="Liang C."/>
            <person name="Lipzen A."/>
            <person name="Lutzoni F."/>
            <person name="Magnuson J."/>
            <person name="Mondo S."/>
            <person name="Nolan M."/>
            <person name="Ohm R."/>
            <person name="Pangilinan J."/>
            <person name="Park H.-J."/>
            <person name="Ramirez L."/>
            <person name="Alfaro M."/>
            <person name="Sun H."/>
            <person name="Tritt A."/>
            <person name="Yoshinaga Y."/>
            <person name="Zwiers L.-H."/>
            <person name="Turgeon B."/>
            <person name="Goodwin S."/>
            <person name="Spatafora J."/>
            <person name="Crous P."/>
            <person name="Grigoriev I."/>
        </authorList>
    </citation>
    <scope>NUCLEOTIDE SEQUENCE</scope>
    <source>
        <strain evidence="3">CBS 627.86</strain>
    </source>
</reference>
<dbReference type="InterPro" id="IPR002110">
    <property type="entry name" value="Ankyrin_rpt"/>
</dbReference>
<evidence type="ECO:0000256" key="2">
    <source>
        <dbReference type="ARBA" id="ARBA00023043"/>
    </source>
</evidence>
<accession>A0A6A5ZIU2</accession>
<dbReference type="PANTHER" id="PTHR24123">
    <property type="entry name" value="ANKYRIN REPEAT-CONTAINING"/>
    <property type="match status" value="1"/>
</dbReference>
<dbReference type="InterPro" id="IPR036770">
    <property type="entry name" value="Ankyrin_rpt-contain_sf"/>
</dbReference>
<evidence type="ECO:0008006" key="5">
    <source>
        <dbReference type="Google" id="ProtNLM"/>
    </source>
</evidence>
<evidence type="ECO:0000256" key="1">
    <source>
        <dbReference type="ARBA" id="ARBA00022737"/>
    </source>
</evidence>
<gene>
    <name evidence="3" type="ORF">BDV96DRAFT_487778</name>
</gene>